<accession>A0A3B0XQ27</accession>
<dbReference type="EMBL" id="UOFI01000067">
    <property type="protein sequence ID" value="VAW65347.1"/>
    <property type="molecule type" value="Genomic_DNA"/>
</dbReference>
<dbReference type="Pfam" id="PF05117">
    <property type="entry name" value="DUF695"/>
    <property type="match status" value="1"/>
</dbReference>
<sequence length="140" mass="16347">MVNQECWGLYEKQLNDRLIRVRLNEGIEDYVCHPRYMHQVCISVPLNDEDENGFPFPEECKLLDELELLLKNGLEEQQLSVFVAVVTSGGVRLYFIYTSQPDSCLELLEKINADWIYHQLSADAREDRNWQAIEALLQDV</sequence>
<proteinExistence type="predicted"/>
<name>A0A3B0XQ27_9ZZZZ</name>
<evidence type="ECO:0000259" key="1">
    <source>
        <dbReference type="Pfam" id="PF05117"/>
    </source>
</evidence>
<dbReference type="InterPro" id="IPR016097">
    <property type="entry name" value="DUF695"/>
</dbReference>
<organism evidence="2">
    <name type="scientific">hydrothermal vent metagenome</name>
    <dbReference type="NCBI Taxonomy" id="652676"/>
    <lineage>
        <taxon>unclassified sequences</taxon>
        <taxon>metagenomes</taxon>
        <taxon>ecological metagenomes</taxon>
    </lineage>
</organism>
<dbReference type="AlphaFoldDB" id="A0A3B0XQ27"/>
<feature type="domain" description="DUF695" evidence="1">
    <location>
        <begin position="7"/>
        <end position="132"/>
    </location>
</feature>
<protein>
    <recommendedName>
        <fullName evidence="1">DUF695 domain-containing protein</fullName>
    </recommendedName>
</protein>
<evidence type="ECO:0000313" key="2">
    <source>
        <dbReference type="EMBL" id="VAW65347.1"/>
    </source>
</evidence>
<gene>
    <name evidence="2" type="ORF">MNBD_GAMMA09-2941</name>
</gene>
<reference evidence="2" key="1">
    <citation type="submission" date="2018-06" db="EMBL/GenBank/DDBJ databases">
        <authorList>
            <person name="Zhirakovskaya E."/>
        </authorList>
    </citation>
    <scope>NUCLEOTIDE SEQUENCE</scope>
</reference>